<keyword evidence="2 5" id="KW-0812">Transmembrane</keyword>
<organism evidence="6 7">
    <name type="scientific">Streptomyces thermocoprophilus</name>
    <dbReference type="NCBI Taxonomy" id="78356"/>
    <lineage>
        <taxon>Bacteria</taxon>
        <taxon>Bacillati</taxon>
        <taxon>Actinomycetota</taxon>
        <taxon>Actinomycetes</taxon>
        <taxon>Kitasatosporales</taxon>
        <taxon>Streptomycetaceae</taxon>
        <taxon>Streptomyces</taxon>
    </lineage>
</organism>
<proteinExistence type="predicted"/>
<gene>
    <name evidence="6" type="ORF">ACFFRO_06325</name>
</gene>
<feature type="transmembrane region" description="Helical" evidence="5">
    <location>
        <begin position="296"/>
        <end position="316"/>
    </location>
</feature>
<feature type="transmembrane region" description="Helical" evidence="5">
    <location>
        <begin position="194"/>
        <end position="213"/>
    </location>
</feature>
<dbReference type="EMBL" id="JBHMAR010000004">
    <property type="protein sequence ID" value="MFB9734754.1"/>
    <property type="molecule type" value="Genomic_DNA"/>
</dbReference>
<feature type="transmembrane region" description="Helical" evidence="5">
    <location>
        <begin position="233"/>
        <end position="254"/>
    </location>
</feature>
<feature type="transmembrane region" description="Helical" evidence="5">
    <location>
        <begin position="98"/>
        <end position="120"/>
    </location>
</feature>
<evidence type="ECO:0000256" key="5">
    <source>
        <dbReference type="SAM" id="Phobius"/>
    </source>
</evidence>
<feature type="transmembrane region" description="Helical" evidence="5">
    <location>
        <begin position="266"/>
        <end position="290"/>
    </location>
</feature>
<dbReference type="InterPro" id="IPR038665">
    <property type="entry name" value="Voltage-dep_anion_channel_sf"/>
</dbReference>
<dbReference type="CDD" id="cd09319">
    <property type="entry name" value="TDT_like_1"/>
    <property type="match status" value="1"/>
</dbReference>
<comment type="subcellular location">
    <subcellularLocation>
        <location evidence="1">Membrane</location>
        <topology evidence="1">Multi-pass membrane protein</topology>
    </subcellularLocation>
</comment>
<dbReference type="RefSeq" id="WP_247462238.1">
    <property type="nucleotide sequence ID" value="NZ_JBHMAR010000004.1"/>
</dbReference>
<evidence type="ECO:0000313" key="6">
    <source>
        <dbReference type="EMBL" id="MFB9734754.1"/>
    </source>
</evidence>
<feature type="transmembrane region" description="Helical" evidence="5">
    <location>
        <begin position="159"/>
        <end position="182"/>
    </location>
</feature>
<keyword evidence="4 5" id="KW-0472">Membrane</keyword>
<accession>A0ABV5VAA6</accession>
<name>A0ABV5VAA6_9ACTN</name>
<dbReference type="InterPro" id="IPR004695">
    <property type="entry name" value="SLAC1/Mae1/Ssu1/TehA"/>
</dbReference>
<feature type="transmembrane region" description="Helical" evidence="5">
    <location>
        <begin position="20"/>
        <end position="38"/>
    </location>
</feature>
<reference evidence="6 7" key="1">
    <citation type="submission" date="2024-09" db="EMBL/GenBank/DDBJ databases">
        <authorList>
            <person name="Sun Q."/>
            <person name="Mori K."/>
        </authorList>
    </citation>
    <scope>NUCLEOTIDE SEQUENCE [LARGE SCALE GENOMIC DNA]</scope>
    <source>
        <strain evidence="6 7">JCM 10918</strain>
    </source>
</reference>
<evidence type="ECO:0000256" key="2">
    <source>
        <dbReference type="ARBA" id="ARBA00022692"/>
    </source>
</evidence>
<evidence type="ECO:0000256" key="4">
    <source>
        <dbReference type="ARBA" id="ARBA00023136"/>
    </source>
</evidence>
<keyword evidence="7" id="KW-1185">Reference proteome</keyword>
<dbReference type="Pfam" id="PF03595">
    <property type="entry name" value="SLAC1"/>
    <property type="match status" value="1"/>
</dbReference>
<evidence type="ECO:0000256" key="3">
    <source>
        <dbReference type="ARBA" id="ARBA00022989"/>
    </source>
</evidence>
<keyword evidence="3 5" id="KW-1133">Transmembrane helix</keyword>
<evidence type="ECO:0000313" key="7">
    <source>
        <dbReference type="Proteomes" id="UP001589703"/>
    </source>
</evidence>
<sequence>MPGSSPLPLRAWWARRPSAAGAAVMATGIVSVGLHLTGYETLSRVFLALAAVAWVGLAADFAVRLLWDRTHWAAEAATPAALTAPAATAVLGTRVSALGWSGLAAALLALATVAWAVLLVRVVPRWRRGMPGSVFLGCVATEGLAVLGATLAAQETTAWLARAAMVLFWVGLVLYAAALMRFDPRQVLEGAGDHWVAGGALAISALAGSKLLAANGPRLYLWNDDDRGVLRTVTVALLVLDLCWYVVLVVAEAVRPRTRYDVRRWATVFPMGMTAAGTLSVAAAVGVSWPDVPGEVLLWVAVTAWLAVTVGAVRSAGREIRSTAPR</sequence>
<feature type="transmembrane region" description="Helical" evidence="5">
    <location>
        <begin position="45"/>
        <end position="67"/>
    </location>
</feature>
<evidence type="ECO:0000256" key="1">
    <source>
        <dbReference type="ARBA" id="ARBA00004141"/>
    </source>
</evidence>
<protein>
    <submittedName>
        <fullName evidence="6">Tellurite resistance/C4-dicarboxylate transporter family protein</fullName>
    </submittedName>
</protein>
<dbReference type="Gene3D" id="1.50.10.150">
    <property type="entry name" value="Voltage-dependent anion channel"/>
    <property type="match status" value="1"/>
</dbReference>
<comment type="caution">
    <text evidence="6">The sequence shown here is derived from an EMBL/GenBank/DDBJ whole genome shotgun (WGS) entry which is preliminary data.</text>
</comment>
<dbReference type="Proteomes" id="UP001589703">
    <property type="component" value="Unassembled WGS sequence"/>
</dbReference>
<feature type="transmembrane region" description="Helical" evidence="5">
    <location>
        <begin position="132"/>
        <end position="153"/>
    </location>
</feature>